<feature type="domain" description="MoaB/Mog" evidence="1">
    <location>
        <begin position="4"/>
        <end position="171"/>
    </location>
</feature>
<sequence length="271" mass="30685">MQIGIIIIGDEIVNGSRQDSHFVFFRQLLQQHGLYMAWAQYLPDDRAIISRQLVQSFKEKIPVFVTGGIGATPDDHTRQACADALNLPLVPHPEALKTIEVISAEYGDRLDSPAHFQRAKMADFPLGAALIPNPFNNIAGFSIQEHYFLPGFPKMAHPMAQWVLDQYYRQNFFQHKLNTKAALVDGIPESRIVPLMEQIEQNWPSIKTFSLPTIREDLPANEQIHQYRLEFGLKAWGKDCAILPEVWEDAVKKLKQLGATNIILLNKSSEG</sequence>
<dbReference type="Proteomes" id="UP000027170">
    <property type="component" value="Unassembled WGS sequence"/>
</dbReference>
<dbReference type="EMBL" id="JFZV01000005">
    <property type="protein sequence ID" value="KDN14708.1"/>
    <property type="molecule type" value="Genomic_DNA"/>
</dbReference>
<dbReference type="eggNOG" id="COG1058">
    <property type="taxonomic scope" value="Bacteria"/>
</dbReference>
<dbReference type="InterPro" id="IPR001453">
    <property type="entry name" value="MoaB/Mog_dom"/>
</dbReference>
<name>A0A066TIF3_9NEIS</name>
<comment type="caution">
    <text evidence="2">The sequence shown here is derived from an EMBL/GenBank/DDBJ whole genome shotgun (WGS) entry which is preliminary data.</text>
</comment>
<dbReference type="RefSeq" id="WP_037407610.1">
    <property type="nucleotide sequence ID" value="NZ_JFZV01000005.1"/>
</dbReference>
<keyword evidence="3" id="KW-1185">Reference proteome</keyword>
<dbReference type="PANTHER" id="PTHR13939:SF0">
    <property type="entry name" value="NMN AMIDOHYDROLASE-LIKE PROTEIN YFAY"/>
    <property type="match status" value="1"/>
</dbReference>
<evidence type="ECO:0000313" key="3">
    <source>
        <dbReference type="Proteomes" id="UP000027170"/>
    </source>
</evidence>
<organism evidence="2 3">
    <name type="scientific">Snodgrassella communis</name>
    <dbReference type="NCBI Taxonomy" id="2946699"/>
    <lineage>
        <taxon>Bacteria</taxon>
        <taxon>Pseudomonadati</taxon>
        <taxon>Pseudomonadota</taxon>
        <taxon>Betaproteobacteria</taxon>
        <taxon>Neisseriales</taxon>
        <taxon>Neisseriaceae</taxon>
        <taxon>Snodgrassella</taxon>
    </lineage>
</organism>
<accession>A0A066TIF3</accession>
<evidence type="ECO:0000259" key="1">
    <source>
        <dbReference type="SMART" id="SM00852"/>
    </source>
</evidence>
<dbReference type="Gene3D" id="3.40.980.10">
    <property type="entry name" value="MoaB/Mog-like domain"/>
    <property type="match status" value="1"/>
</dbReference>
<dbReference type="Pfam" id="PF00994">
    <property type="entry name" value="MoCF_biosynth"/>
    <property type="match status" value="1"/>
</dbReference>
<dbReference type="AlphaFoldDB" id="A0A066TIF3"/>
<gene>
    <name evidence="2" type="ORF">SALWKB29_1167</name>
</gene>
<dbReference type="SMART" id="SM00852">
    <property type="entry name" value="MoCF_biosynth"/>
    <property type="match status" value="1"/>
</dbReference>
<proteinExistence type="predicted"/>
<reference evidence="2 3" key="1">
    <citation type="submission" date="2014-03" db="EMBL/GenBank/DDBJ databases">
        <title>The genomes of two eusocial bee gut symbionts.</title>
        <authorList>
            <person name="Kwong W.K."/>
            <person name="Engel P."/>
            <person name="Koch H."/>
            <person name="Moran N.A."/>
        </authorList>
    </citation>
    <scope>NUCLEOTIDE SEQUENCE [LARGE SCALE GENOMIC DNA]</scope>
    <source>
        <strain evidence="3">wkB29</strain>
    </source>
</reference>
<dbReference type="InterPro" id="IPR050101">
    <property type="entry name" value="CinA"/>
</dbReference>
<dbReference type="CDD" id="cd00885">
    <property type="entry name" value="cinA"/>
    <property type="match status" value="1"/>
</dbReference>
<dbReference type="SUPFAM" id="SSF53218">
    <property type="entry name" value="Molybdenum cofactor biosynthesis proteins"/>
    <property type="match status" value="1"/>
</dbReference>
<protein>
    <recommendedName>
        <fullName evidence="1">MoaB/Mog domain-containing protein</fullName>
    </recommendedName>
</protein>
<dbReference type="OrthoDB" id="9801454at2"/>
<dbReference type="PANTHER" id="PTHR13939">
    <property type="entry name" value="NICOTINAMIDE-NUCLEOTIDE AMIDOHYDROLASE PNCC"/>
    <property type="match status" value="1"/>
</dbReference>
<dbReference type="InterPro" id="IPR036425">
    <property type="entry name" value="MoaB/Mog-like_dom_sf"/>
</dbReference>
<evidence type="ECO:0000313" key="2">
    <source>
        <dbReference type="EMBL" id="KDN14708.1"/>
    </source>
</evidence>